<reference evidence="1" key="1">
    <citation type="submission" date="2020-06" db="EMBL/GenBank/DDBJ databases">
        <authorList>
            <person name="Li T."/>
            <person name="Hu X."/>
            <person name="Zhang T."/>
            <person name="Song X."/>
            <person name="Zhang H."/>
            <person name="Dai N."/>
            <person name="Sheng W."/>
            <person name="Hou X."/>
            <person name="Wei L."/>
        </authorList>
    </citation>
    <scope>NUCLEOTIDE SEQUENCE</scope>
    <source>
        <strain evidence="1">KEN1</strain>
        <tissue evidence="1">Leaf</tissue>
    </source>
</reference>
<accession>A0AAW2UI93</accession>
<sequence>VQFADFTRALMCFMSSHPTVVVEMIELLDLRAASQSTSLANHSVCNSSGQMCPNLHRVRFVRMEYYDESFKEFPHPINLRYLNVVDQKGPLQFSSSSTTSLLWNLQTLVLPFYDGEAINLPFEIWDMPQLRHLILGDAILPDPAVTQDSVVLENLQTFQDK</sequence>
<dbReference type="AlphaFoldDB" id="A0AAW2UI93"/>
<proteinExistence type="predicted"/>
<dbReference type="SUPFAM" id="SSF52047">
    <property type="entry name" value="RNI-like"/>
    <property type="match status" value="1"/>
</dbReference>
<dbReference type="EMBL" id="JACGWN010000012">
    <property type="protein sequence ID" value="KAL0417054.1"/>
    <property type="molecule type" value="Genomic_DNA"/>
</dbReference>
<gene>
    <name evidence="1" type="ORF">Slati_3537300</name>
</gene>
<name>A0AAW2UI93_9LAMI</name>
<evidence type="ECO:0000313" key="1">
    <source>
        <dbReference type="EMBL" id="KAL0417054.1"/>
    </source>
</evidence>
<protein>
    <submittedName>
        <fullName evidence="1">Uncharacterized protein</fullName>
    </submittedName>
</protein>
<feature type="non-terminal residue" evidence="1">
    <location>
        <position position="1"/>
    </location>
</feature>
<reference evidence="1" key="2">
    <citation type="journal article" date="2024" name="Plant">
        <title>Genomic evolution and insights into agronomic trait innovations of Sesamum species.</title>
        <authorList>
            <person name="Miao H."/>
            <person name="Wang L."/>
            <person name="Qu L."/>
            <person name="Liu H."/>
            <person name="Sun Y."/>
            <person name="Le M."/>
            <person name="Wang Q."/>
            <person name="Wei S."/>
            <person name="Zheng Y."/>
            <person name="Lin W."/>
            <person name="Duan Y."/>
            <person name="Cao H."/>
            <person name="Xiong S."/>
            <person name="Wang X."/>
            <person name="Wei L."/>
            <person name="Li C."/>
            <person name="Ma Q."/>
            <person name="Ju M."/>
            <person name="Zhao R."/>
            <person name="Li G."/>
            <person name="Mu C."/>
            <person name="Tian Q."/>
            <person name="Mei H."/>
            <person name="Zhang T."/>
            <person name="Gao T."/>
            <person name="Zhang H."/>
        </authorList>
    </citation>
    <scope>NUCLEOTIDE SEQUENCE</scope>
    <source>
        <strain evidence="1">KEN1</strain>
    </source>
</reference>
<comment type="caution">
    <text evidence="1">The sequence shown here is derived from an EMBL/GenBank/DDBJ whole genome shotgun (WGS) entry which is preliminary data.</text>
</comment>
<organism evidence="1">
    <name type="scientific">Sesamum latifolium</name>
    <dbReference type="NCBI Taxonomy" id="2727402"/>
    <lineage>
        <taxon>Eukaryota</taxon>
        <taxon>Viridiplantae</taxon>
        <taxon>Streptophyta</taxon>
        <taxon>Embryophyta</taxon>
        <taxon>Tracheophyta</taxon>
        <taxon>Spermatophyta</taxon>
        <taxon>Magnoliopsida</taxon>
        <taxon>eudicotyledons</taxon>
        <taxon>Gunneridae</taxon>
        <taxon>Pentapetalae</taxon>
        <taxon>asterids</taxon>
        <taxon>lamiids</taxon>
        <taxon>Lamiales</taxon>
        <taxon>Pedaliaceae</taxon>
        <taxon>Sesamum</taxon>
    </lineage>
</organism>